<organism evidence="4 5">
    <name type="scientific">Schistosoma japonicum</name>
    <name type="common">Blood fluke</name>
    <dbReference type="NCBI Taxonomy" id="6182"/>
    <lineage>
        <taxon>Eukaryota</taxon>
        <taxon>Metazoa</taxon>
        <taxon>Spiralia</taxon>
        <taxon>Lophotrochozoa</taxon>
        <taxon>Platyhelminthes</taxon>
        <taxon>Trematoda</taxon>
        <taxon>Digenea</taxon>
        <taxon>Strigeidida</taxon>
        <taxon>Schistosomatoidea</taxon>
        <taxon>Schistosomatidae</taxon>
        <taxon>Schistosoma</taxon>
    </lineage>
</organism>
<dbReference type="SUPFAM" id="SSF160369">
    <property type="entry name" value="Ribosomal protein L10-like"/>
    <property type="match status" value="1"/>
</dbReference>
<evidence type="ECO:0000256" key="3">
    <source>
        <dbReference type="ARBA" id="ARBA00035716"/>
    </source>
</evidence>
<dbReference type="InterPro" id="IPR043141">
    <property type="entry name" value="Ribosomal_uL10-like_sf"/>
</dbReference>
<accession>A0A4Z2DXG3</accession>
<evidence type="ECO:0000313" key="5">
    <source>
        <dbReference type="Proteomes" id="UP000311919"/>
    </source>
</evidence>
<dbReference type="Proteomes" id="UP000311919">
    <property type="component" value="Unassembled WGS sequence"/>
</dbReference>
<comment type="caution">
    <text evidence="4">The sequence shown here is derived from an EMBL/GenBank/DDBJ whole genome shotgun (WGS) entry which is preliminary data.</text>
</comment>
<dbReference type="Gene3D" id="3.30.70.1730">
    <property type="match status" value="1"/>
</dbReference>
<keyword evidence="5" id="KW-1185">Reference proteome</keyword>
<protein>
    <recommendedName>
        <fullName evidence="2">Large ribosomal subunit protein uL10m</fullName>
    </recommendedName>
    <alternativeName>
        <fullName evidence="3">39S ribosomal protein L10, mitochondrial</fullName>
    </alternativeName>
</protein>
<name>A0A4Z2DXG3_SCHJA</name>
<dbReference type="EMBL" id="SKCS01000008">
    <property type="protein sequence ID" value="TNN21235.1"/>
    <property type="molecule type" value="Genomic_DNA"/>
</dbReference>
<dbReference type="OrthoDB" id="360689at2759"/>
<evidence type="ECO:0000256" key="2">
    <source>
        <dbReference type="ARBA" id="ARBA00035707"/>
    </source>
</evidence>
<evidence type="ECO:0000256" key="1">
    <source>
        <dbReference type="ARBA" id="ARBA00008889"/>
    </source>
</evidence>
<evidence type="ECO:0000313" key="4">
    <source>
        <dbReference type="EMBL" id="TNN21235.1"/>
    </source>
</evidence>
<sequence length="227" mass="26472">MNQLPILHHFKLCLLGRTGQSIRFRYSPDPGTLEQRLFRAVTKPVIPPININPNERRLRKMEEDRLRKENNPYRKFLIEKAKEEFLKPMENNMVLVFQQLYHKAREIVPVQNKLFLKDMHFKGFPLSILREAAQGTRYEMFTRYFLHSKCGIVDYRIMTVQQLNDFASLSSQGLDGVRSHLVMLLEQTRGGQIVQDLNYHQSFIVGGLKDLSNEMKNSDVSSVSSDS</sequence>
<comment type="similarity">
    <text evidence="1">Belongs to the universal ribosomal protein uL10 family.</text>
</comment>
<dbReference type="STRING" id="6182.A0A4Z2DXG3"/>
<proteinExistence type="inferred from homology"/>
<reference evidence="4 5" key="1">
    <citation type="submission" date="2019-03" db="EMBL/GenBank/DDBJ databases">
        <title>An improved genome assembly of the fluke Schistosoma japonicum.</title>
        <authorList>
            <person name="Hu W."/>
            <person name="Luo F."/>
            <person name="Yin M."/>
            <person name="Mo X."/>
            <person name="Sun C."/>
            <person name="Wu Q."/>
            <person name="Zhu B."/>
            <person name="Xiang M."/>
            <person name="Wang J."/>
            <person name="Wang Y."/>
            <person name="Zhang T."/>
            <person name="Xu B."/>
            <person name="Zheng H."/>
            <person name="Feng Z."/>
        </authorList>
    </citation>
    <scope>NUCLEOTIDE SEQUENCE [LARGE SCALE GENOMIC DNA]</scope>
    <source>
        <strain evidence="4">HuSjv2</strain>
        <tissue evidence="4">Worms</tissue>
    </source>
</reference>
<dbReference type="AlphaFoldDB" id="A0A4Z2DXG3"/>
<gene>
    <name evidence="4" type="ORF">EWB00_010411</name>
</gene>
<dbReference type="PANTHER" id="PTHR11560">
    <property type="entry name" value="39S RIBOSOMAL PROTEIN L10, MITOCHONDRIAL"/>
    <property type="match status" value="1"/>
</dbReference>
<dbReference type="InterPro" id="IPR047865">
    <property type="entry name" value="Ribosomal_uL10_bac_type"/>
</dbReference>